<keyword evidence="3" id="KW-1185">Reference proteome</keyword>
<reference evidence="2 3" key="1">
    <citation type="submission" date="2019-02" db="EMBL/GenBank/DDBJ databases">
        <title>Genomic Encyclopedia of Type Strains, Phase IV (KMG-IV): sequencing the most valuable type-strain genomes for metagenomic binning, comparative biology and taxonomic classification.</title>
        <authorList>
            <person name="Goeker M."/>
        </authorList>
    </citation>
    <scope>NUCLEOTIDE SEQUENCE [LARGE SCALE GENOMIC DNA]</scope>
    <source>
        <strain evidence="2 3">DSM 105135</strain>
    </source>
</reference>
<feature type="chain" id="PRO_5020527174" evidence="1">
    <location>
        <begin position="20"/>
        <end position="237"/>
    </location>
</feature>
<proteinExistence type="predicted"/>
<dbReference type="Pfam" id="PF04338">
    <property type="entry name" value="DUF481"/>
    <property type="match status" value="1"/>
</dbReference>
<gene>
    <name evidence="2" type="ORF">EV700_2014</name>
</gene>
<dbReference type="InterPro" id="IPR007433">
    <property type="entry name" value="DUF481"/>
</dbReference>
<sequence>MRYPALALLCLGFPVFSAADEPVPNLSGMVDIGYISSMGTTSGSKDTFRGKVMLTNTGEYWINIFSGEGISVRDEYPATNDTEHYLLNYKARHYLNPLEFFTFRGQWEKDLLSASEYQAFVSLGLGRELIKTDHHFLKIELGPGVRHTEWSQAATENNAMGLLSWDYDWKISDVSRFTHKGTVESAEDSTVTRISNQFRQNVTKVIGMTVNHDYRYEHGSQNKREGIFTFGINYQFQ</sequence>
<protein>
    <submittedName>
        <fullName evidence="2">Putative salt-induced outer membrane protein YdiY</fullName>
    </submittedName>
</protein>
<keyword evidence="1" id="KW-0732">Signal</keyword>
<evidence type="ECO:0000256" key="1">
    <source>
        <dbReference type="SAM" id="SignalP"/>
    </source>
</evidence>
<organism evidence="2 3">
    <name type="scientific">Fluviicoccus keumensis</name>
    <dbReference type="NCBI Taxonomy" id="1435465"/>
    <lineage>
        <taxon>Bacteria</taxon>
        <taxon>Pseudomonadati</taxon>
        <taxon>Pseudomonadota</taxon>
        <taxon>Gammaproteobacteria</taxon>
        <taxon>Moraxellales</taxon>
        <taxon>Moraxellaceae</taxon>
        <taxon>Fluviicoccus</taxon>
    </lineage>
</organism>
<comment type="caution">
    <text evidence="2">The sequence shown here is derived from an EMBL/GenBank/DDBJ whole genome shotgun (WGS) entry which is preliminary data.</text>
</comment>
<evidence type="ECO:0000313" key="2">
    <source>
        <dbReference type="EMBL" id="RZU45199.1"/>
    </source>
</evidence>
<name>A0A4Q7Z6C2_9GAMM</name>
<feature type="signal peptide" evidence="1">
    <location>
        <begin position="1"/>
        <end position="19"/>
    </location>
</feature>
<accession>A0A4Q7Z6C2</accession>
<dbReference type="EMBL" id="SHKX01000012">
    <property type="protein sequence ID" value="RZU45199.1"/>
    <property type="molecule type" value="Genomic_DNA"/>
</dbReference>
<evidence type="ECO:0000313" key="3">
    <source>
        <dbReference type="Proteomes" id="UP000292423"/>
    </source>
</evidence>
<dbReference type="Proteomes" id="UP000292423">
    <property type="component" value="Unassembled WGS sequence"/>
</dbReference>
<dbReference type="AlphaFoldDB" id="A0A4Q7Z6C2"/>